<comment type="subcellular location">
    <subcellularLocation>
        <location evidence="2">Mitochondrion</location>
    </subcellularLocation>
</comment>
<protein>
    <submittedName>
        <fullName evidence="15">Pyruvate decarboxylase</fullName>
    </submittedName>
</protein>
<feature type="binding site" evidence="10">
    <location>
        <position position="504"/>
    </location>
    <ligand>
        <name>Mg(2+)</name>
        <dbReference type="ChEBI" id="CHEBI:18420"/>
    </ligand>
</feature>
<keyword evidence="8" id="KW-0496">Mitochondrion</keyword>
<evidence type="ECO:0000256" key="4">
    <source>
        <dbReference type="ARBA" id="ARBA00022723"/>
    </source>
</evidence>
<name>A0A0D7AG41_9AGAR</name>
<sequence length="600" mass="66028">MQTESALRTQADRLKLEVQSLRQQQGSDLISIGEYILKRFEQLHVTAMFGLPGDFNLGFLDLVEDNPNIEWIGNCNELNSSYAADGYARVKEQSLGVLLTTYGVGELSAFNGIAGSYAEMVPVLHLVGAPSTTQVAAKPMLHHTLGDGRFDAYGKAFEQITAYWGDIVDKETAAQVIDTTITMSIVKARPTYLTLPTNMVFEKISSARLAIPLSSNAPPNDPEVESQVIDEIAKQFARVQGDAIVLVDACAVRHHVRDELNEFVRAIGLPVYSTPQGKSVIDEDYERYGGIYIGSISQPEIRERVESAKLVLSVGALRSDYNTGNFTYGIPVARVVELHSDHTKIGHAVYPKIGMKELIPKLTPRLLSISAAARRLPVAKFVAPVPDEDGPVVSQAWFWPKMGTFFRPRDVIVAETGTASFGIVNIPFPRQSTYVSQILWGSIGYSVGATLGCLLAARDRGLGRTLLFVGDGSMQLTVQELSSMIRWQHTLSQDTIIFLLNNDGYTIERFLHGRERRYNDILNWEWSSLLKTLGDPKEERTVTYKAATKEELSALLEGPLATSHGGKIIMVEVIMDKYDAPQTLANQAALSGKTNAYAPS</sequence>
<dbReference type="GO" id="GO:0005829">
    <property type="term" value="C:cytosol"/>
    <property type="evidence" value="ECO:0007669"/>
    <property type="project" value="TreeGrafter"/>
</dbReference>
<dbReference type="FunFam" id="3.40.50.970:FF:000019">
    <property type="entry name" value="Pyruvate decarboxylase isozyme"/>
    <property type="match status" value="1"/>
</dbReference>
<keyword evidence="7 11" id="KW-0786">Thiamine pyrophosphate</keyword>
<dbReference type="Pfam" id="PF02776">
    <property type="entry name" value="TPP_enzyme_N"/>
    <property type="match status" value="1"/>
</dbReference>
<evidence type="ECO:0000256" key="10">
    <source>
        <dbReference type="PIRSR" id="PIRSR036565-2"/>
    </source>
</evidence>
<dbReference type="Gene3D" id="3.40.50.970">
    <property type="match status" value="2"/>
</dbReference>
<evidence type="ECO:0000256" key="8">
    <source>
        <dbReference type="ARBA" id="ARBA00023128"/>
    </source>
</evidence>
<keyword evidence="15" id="KW-0670">Pyruvate</keyword>
<keyword evidence="5" id="KW-0210">Decarboxylase</keyword>
<proteinExistence type="inferred from homology"/>
<dbReference type="GO" id="GO:0000949">
    <property type="term" value="P:aromatic amino acid family catabolic process to alcohol via Ehrlich pathway"/>
    <property type="evidence" value="ECO:0007669"/>
    <property type="project" value="TreeGrafter"/>
</dbReference>
<evidence type="ECO:0000256" key="3">
    <source>
        <dbReference type="ARBA" id="ARBA00007812"/>
    </source>
</evidence>
<feature type="domain" description="Thiamine pyrophosphate enzyme N-terminal TPP-binding" evidence="14">
    <location>
        <begin position="32"/>
        <end position="138"/>
    </location>
</feature>
<evidence type="ECO:0000259" key="12">
    <source>
        <dbReference type="Pfam" id="PF00205"/>
    </source>
</evidence>
<dbReference type="GO" id="GO:0004737">
    <property type="term" value="F:pyruvate decarboxylase activity"/>
    <property type="evidence" value="ECO:0007669"/>
    <property type="project" value="TreeGrafter"/>
</dbReference>
<evidence type="ECO:0000259" key="13">
    <source>
        <dbReference type="Pfam" id="PF02775"/>
    </source>
</evidence>
<evidence type="ECO:0000313" key="16">
    <source>
        <dbReference type="Proteomes" id="UP000054144"/>
    </source>
</evidence>
<evidence type="ECO:0000256" key="1">
    <source>
        <dbReference type="ARBA" id="ARBA00001964"/>
    </source>
</evidence>
<dbReference type="InterPro" id="IPR011766">
    <property type="entry name" value="TPP_enzyme_TPP-bd"/>
</dbReference>
<dbReference type="AlphaFoldDB" id="A0A0D7AG41"/>
<dbReference type="InterPro" id="IPR029061">
    <property type="entry name" value="THDP-binding"/>
</dbReference>
<dbReference type="OrthoDB" id="3970464at2759"/>
<dbReference type="CDD" id="cd07038">
    <property type="entry name" value="TPP_PYR_PDC_IPDC_like"/>
    <property type="match status" value="1"/>
</dbReference>
<comment type="cofactor">
    <cofactor evidence="1">
        <name>thiamine diphosphate</name>
        <dbReference type="ChEBI" id="CHEBI:58937"/>
    </cofactor>
</comment>
<comment type="similarity">
    <text evidence="3 11">Belongs to the TPP enzyme family.</text>
</comment>
<evidence type="ECO:0000256" key="7">
    <source>
        <dbReference type="ARBA" id="ARBA00023052"/>
    </source>
</evidence>
<dbReference type="InterPro" id="IPR047214">
    <property type="entry name" value="TPP_PDC_IPDC"/>
</dbReference>
<feature type="domain" description="Thiamine pyrophosphate enzyme central" evidence="12">
    <location>
        <begin position="243"/>
        <end position="355"/>
    </location>
</feature>
<evidence type="ECO:0000256" key="5">
    <source>
        <dbReference type="ARBA" id="ARBA00022793"/>
    </source>
</evidence>
<accession>A0A0D7AG41</accession>
<dbReference type="CDD" id="cd02005">
    <property type="entry name" value="TPP_PDC_IPDC"/>
    <property type="match status" value="1"/>
</dbReference>
<feature type="binding site" evidence="10">
    <location>
        <position position="502"/>
    </location>
    <ligand>
        <name>Mg(2+)</name>
        <dbReference type="ChEBI" id="CHEBI:18420"/>
    </ligand>
</feature>
<dbReference type="InterPro" id="IPR012110">
    <property type="entry name" value="PDC/IPDC-like"/>
</dbReference>
<dbReference type="SUPFAM" id="SSF52467">
    <property type="entry name" value="DHS-like NAD/FAD-binding domain"/>
    <property type="match status" value="1"/>
</dbReference>
<dbReference type="Pfam" id="PF00205">
    <property type="entry name" value="TPP_enzyme_M"/>
    <property type="match status" value="1"/>
</dbReference>
<dbReference type="InterPro" id="IPR012000">
    <property type="entry name" value="Thiamin_PyroP_enz_cen_dom"/>
</dbReference>
<dbReference type="InterPro" id="IPR029035">
    <property type="entry name" value="DHS-like_NAD/FAD-binding_dom"/>
</dbReference>
<feature type="domain" description="Thiamine pyrophosphate enzyme TPP-binding" evidence="13">
    <location>
        <begin position="426"/>
        <end position="511"/>
    </location>
</feature>
<dbReference type="PANTHER" id="PTHR43452:SF30">
    <property type="entry name" value="PYRUVATE DECARBOXYLASE ISOZYME 1-RELATED"/>
    <property type="match status" value="1"/>
</dbReference>
<evidence type="ECO:0000256" key="9">
    <source>
        <dbReference type="ARBA" id="ARBA00023239"/>
    </source>
</evidence>
<evidence type="ECO:0000259" key="14">
    <source>
        <dbReference type="Pfam" id="PF02776"/>
    </source>
</evidence>
<dbReference type="FunFam" id="3.40.50.970:FF:000024">
    <property type="entry name" value="Pyruvate decarboxylase isozyme"/>
    <property type="match status" value="1"/>
</dbReference>
<dbReference type="PIRSF" id="PIRSF036565">
    <property type="entry name" value="Pyruvt_ip_decrb"/>
    <property type="match status" value="1"/>
</dbReference>
<dbReference type="GO" id="GO:0000287">
    <property type="term" value="F:magnesium ion binding"/>
    <property type="evidence" value="ECO:0007669"/>
    <property type="project" value="InterPro"/>
</dbReference>
<dbReference type="Pfam" id="PF02775">
    <property type="entry name" value="TPP_enzyme_C"/>
    <property type="match status" value="1"/>
</dbReference>
<dbReference type="Proteomes" id="UP000054144">
    <property type="component" value="Unassembled WGS sequence"/>
</dbReference>
<dbReference type="PANTHER" id="PTHR43452">
    <property type="entry name" value="PYRUVATE DECARBOXYLASE"/>
    <property type="match status" value="1"/>
</dbReference>
<dbReference type="InterPro" id="IPR012001">
    <property type="entry name" value="Thiamin_PyroP_enz_TPP-bd_dom"/>
</dbReference>
<keyword evidence="6 10" id="KW-0460">Magnesium</keyword>
<reference evidence="15 16" key="1">
    <citation type="journal article" date="2015" name="Fungal Genet. Biol.">
        <title>Evolution of novel wood decay mechanisms in Agaricales revealed by the genome sequences of Fistulina hepatica and Cylindrobasidium torrendii.</title>
        <authorList>
            <person name="Floudas D."/>
            <person name="Held B.W."/>
            <person name="Riley R."/>
            <person name="Nagy L.G."/>
            <person name="Koehler G."/>
            <person name="Ransdell A.S."/>
            <person name="Younus H."/>
            <person name="Chow J."/>
            <person name="Chiniquy J."/>
            <person name="Lipzen A."/>
            <person name="Tritt A."/>
            <person name="Sun H."/>
            <person name="Haridas S."/>
            <person name="LaButti K."/>
            <person name="Ohm R.A."/>
            <person name="Kues U."/>
            <person name="Blanchette R.A."/>
            <person name="Grigoriev I.V."/>
            <person name="Minto R.E."/>
            <person name="Hibbett D.S."/>
        </authorList>
    </citation>
    <scope>NUCLEOTIDE SEQUENCE [LARGE SCALE GENOMIC DNA]</scope>
    <source>
        <strain evidence="15 16">ATCC 64428</strain>
    </source>
</reference>
<organism evidence="15 16">
    <name type="scientific">Fistulina hepatica ATCC 64428</name>
    <dbReference type="NCBI Taxonomy" id="1128425"/>
    <lineage>
        <taxon>Eukaryota</taxon>
        <taxon>Fungi</taxon>
        <taxon>Dikarya</taxon>
        <taxon>Basidiomycota</taxon>
        <taxon>Agaricomycotina</taxon>
        <taxon>Agaricomycetes</taxon>
        <taxon>Agaricomycetidae</taxon>
        <taxon>Agaricales</taxon>
        <taxon>Fistulinaceae</taxon>
        <taxon>Fistulina</taxon>
    </lineage>
</organism>
<dbReference type="EMBL" id="KN881676">
    <property type="protein sequence ID" value="KIY50256.1"/>
    <property type="molecule type" value="Genomic_DNA"/>
</dbReference>
<dbReference type="GO" id="GO:0005739">
    <property type="term" value="C:mitochondrion"/>
    <property type="evidence" value="ECO:0007669"/>
    <property type="project" value="UniProtKB-SubCell"/>
</dbReference>
<evidence type="ECO:0000256" key="6">
    <source>
        <dbReference type="ARBA" id="ARBA00022842"/>
    </source>
</evidence>
<keyword evidence="9" id="KW-0456">Lyase</keyword>
<keyword evidence="16" id="KW-1185">Reference proteome</keyword>
<dbReference type="Gene3D" id="3.40.50.1220">
    <property type="entry name" value="TPP-binding domain"/>
    <property type="match status" value="1"/>
</dbReference>
<evidence type="ECO:0000256" key="11">
    <source>
        <dbReference type="RuleBase" id="RU362132"/>
    </source>
</evidence>
<dbReference type="InterPro" id="IPR047213">
    <property type="entry name" value="TPP_PYR_PDC_IPDC-like"/>
</dbReference>
<keyword evidence="4 10" id="KW-0479">Metal-binding</keyword>
<dbReference type="GO" id="GO:0030976">
    <property type="term" value="F:thiamine pyrophosphate binding"/>
    <property type="evidence" value="ECO:0007669"/>
    <property type="project" value="InterPro"/>
</dbReference>
<dbReference type="GO" id="GO:0005634">
    <property type="term" value="C:nucleus"/>
    <property type="evidence" value="ECO:0007669"/>
    <property type="project" value="TreeGrafter"/>
</dbReference>
<comment type="cofactor">
    <cofactor evidence="10">
        <name>Mg(2+)</name>
        <dbReference type="ChEBI" id="CHEBI:18420"/>
    </cofactor>
    <text evidence="10">Binds 1 Mg(2+) per subunit.</text>
</comment>
<evidence type="ECO:0000256" key="2">
    <source>
        <dbReference type="ARBA" id="ARBA00004173"/>
    </source>
</evidence>
<feature type="binding site" evidence="10">
    <location>
        <position position="471"/>
    </location>
    <ligand>
        <name>Mg(2+)</name>
        <dbReference type="ChEBI" id="CHEBI:18420"/>
    </ligand>
</feature>
<gene>
    <name evidence="15" type="ORF">FISHEDRAFT_39554</name>
</gene>
<dbReference type="SUPFAM" id="SSF52518">
    <property type="entry name" value="Thiamin diphosphate-binding fold (THDP-binding)"/>
    <property type="match status" value="2"/>
</dbReference>
<evidence type="ECO:0000313" key="15">
    <source>
        <dbReference type="EMBL" id="KIY50256.1"/>
    </source>
</evidence>